<gene>
    <name evidence="6" type="ORF">Mal64_25230</name>
</gene>
<dbReference type="GO" id="GO:0051301">
    <property type="term" value="P:cell division"/>
    <property type="evidence" value="ECO:0007669"/>
    <property type="project" value="UniProtKB-KW"/>
</dbReference>
<dbReference type="OrthoDB" id="211906at2"/>
<evidence type="ECO:0000256" key="5">
    <source>
        <dbReference type="SAM" id="MobiDB-lite"/>
    </source>
</evidence>
<evidence type="ECO:0008006" key="8">
    <source>
        <dbReference type="Google" id="ProtNLM"/>
    </source>
</evidence>
<accession>A0A5C5ZNG8</accession>
<evidence type="ECO:0000313" key="7">
    <source>
        <dbReference type="Proteomes" id="UP000315440"/>
    </source>
</evidence>
<feature type="region of interest" description="Disordered" evidence="5">
    <location>
        <begin position="35"/>
        <end position="62"/>
    </location>
</feature>
<keyword evidence="2" id="KW-0132">Cell division</keyword>
<dbReference type="PANTHER" id="PTHR34298:SF2">
    <property type="entry name" value="SEGREGATION AND CONDENSATION PROTEIN B"/>
    <property type="match status" value="1"/>
</dbReference>
<keyword evidence="4" id="KW-0131">Cell cycle</keyword>
<keyword evidence="3" id="KW-0159">Chromosome partition</keyword>
<protein>
    <recommendedName>
        <fullName evidence="8">Segregation and condensation protein B</fullName>
    </recommendedName>
</protein>
<comment type="caution">
    <text evidence="6">The sequence shown here is derived from an EMBL/GenBank/DDBJ whole genome shotgun (WGS) entry which is preliminary data.</text>
</comment>
<dbReference type="SUPFAM" id="SSF46785">
    <property type="entry name" value="Winged helix' DNA-binding domain"/>
    <property type="match status" value="2"/>
</dbReference>
<dbReference type="Pfam" id="PF04079">
    <property type="entry name" value="SMC_ScpB"/>
    <property type="match status" value="1"/>
</dbReference>
<evidence type="ECO:0000313" key="6">
    <source>
        <dbReference type="EMBL" id="TWT89032.1"/>
    </source>
</evidence>
<dbReference type="PANTHER" id="PTHR34298">
    <property type="entry name" value="SEGREGATION AND CONDENSATION PROTEIN B"/>
    <property type="match status" value="1"/>
</dbReference>
<evidence type="ECO:0000256" key="1">
    <source>
        <dbReference type="ARBA" id="ARBA00022490"/>
    </source>
</evidence>
<dbReference type="RefSeq" id="WP_146400593.1">
    <property type="nucleotide sequence ID" value="NZ_SJPQ01000002.1"/>
</dbReference>
<evidence type="ECO:0000256" key="3">
    <source>
        <dbReference type="ARBA" id="ARBA00022829"/>
    </source>
</evidence>
<dbReference type="AlphaFoldDB" id="A0A5C5ZNG8"/>
<evidence type="ECO:0000256" key="2">
    <source>
        <dbReference type="ARBA" id="ARBA00022618"/>
    </source>
</evidence>
<dbReference type="InterPro" id="IPR005234">
    <property type="entry name" value="ScpB_csome_segregation"/>
</dbReference>
<proteinExistence type="predicted"/>
<organism evidence="6 7">
    <name type="scientific">Pseudobythopirellula maris</name>
    <dbReference type="NCBI Taxonomy" id="2527991"/>
    <lineage>
        <taxon>Bacteria</taxon>
        <taxon>Pseudomonadati</taxon>
        <taxon>Planctomycetota</taxon>
        <taxon>Planctomycetia</taxon>
        <taxon>Pirellulales</taxon>
        <taxon>Lacipirellulaceae</taxon>
        <taxon>Pseudobythopirellula</taxon>
    </lineage>
</organism>
<dbReference type="Gene3D" id="1.10.10.10">
    <property type="entry name" value="Winged helix-like DNA-binding domain superfamily/Winged helix DNA-binding domain"/>
    <property type="match status" value="2"/>
</dbReference>
<dbReference type="GO" id="GO:0051304">
    <property type="term" value="P:chromosome separation"/>
    <property type="evidence" value="ECO:0007669"/>
    <property type="project" value="InterPro"/>
</dbReference>
<name>A0A5C5ZNG8_9BACT</name>
<keyword evidence="1" id="KW-0963">Cytoplasm</keyword>
<evidence type="ECO:0000256" key="4">
    <source>
        <dbReference type="ARBA" id="ARBA00023306"/>
    </source>
</evidence>
<dbReference type="EMBL" id="SJPQ01000002">
    <property type="protein sequence ID" value="TWT89032.1"/>
    <property type="molecule type" value="Genomic_DNA"/>
</dbReference>
<keyword evidence="7" id="KW-1185">Reference proteome</keyword>
<dbReference type="InterPro" id="IPR036388">
    <property type="entry name" value="WH-like_DNA-bd_sf"/>
</dbReference>
<reference evidence="6 7" key="1">
    <citation type="submission" date="2019-02" db="EMBL/GenBank/DDBJ databases">
        <title>Deep-cultivation of Planctomycetes and their phenomic and genomic characterization uncovers novel biology.</title>
        <authorList>
            <person name="Wiegand S."/>
            <person name="Jogler M."/>
            <person name="Boedeker C."/>
            <person name="Pinto D."/>
            <person name="Vollmers J."/>
            <person name="Rivas-Marin E."/>
            <person name="Kohn T."/>
            <person name="Peeters S.H."/>
            <person name="Heuer A."/>
            <person name="Rast P."/>
            <person name="Oberbeckmann S."/>
            <person name="Bunk B."/>
            <person name="Jeske O."/>
            <person name="Meyerdierks A."/>
            <person name="Storesund J.E."/>
            <person name="Kallscheuer N."/>
            <person name="Luecker S."/>
            <person name="Lage O.M."/>
            <person name="Pohl T."/>
            <person name="Merkel B.J."/>
            <person name="Hornburger P."/>
            <person name="Mueller R.-W."/>
            <person name="Bruemmer F."/>
            <person name="Labrenz M."/>
            <person name="Spormann A.M."/>
            <person name="Op Den Camp H."/>
            <person name="Overmann J."/>
            <person name="Amann R."/>
            <person name="Jetten M.S.M."/>
            <person name="Mascher T."/>
            <person name="Medema M.H."/>
            <person name="Devos D.P."/>
            <person name="Kaster A.-K."/>
            <person name="Ovreas L."/>
            <person name="Rohde M."/>
            <person name="Galperin M.Y."/>
            <person name="Jogler C."/>
        </authorList>
    </citation>
    <scope>NUCLEOTIDE SEQUENCE [LARGE SCALE GENOMIC DNA]</scope>
    <source>
        <strain evidence="6 7">Mal64</strain>
    </source>
</reference>
<dbReference type="InterPro" id="IPR036390">
    <property type="entry name" value="WH_DNA-bd_sf"/>
</dbReference>
<sequence>MLRSVSEQAEQDPKSAAAPLSIGRLTAAFAHMLGAPSASAPDPSSGASPGSPAGADESFDGVSPRSIVEGLLFVGRDDGEPLSGARLASTMRDVSPDEVSQAVDELNARYERDGSPLTIEQTGAGYRLGLRAEHARLESRFQNRVKSARLSPESLEVLALVAYRQPITTAQIEAARGAPSASLLGRLVRRELVVGRRAEGAPAAETEYSTTDRFLRVFRMQGLGDLPRIAELSD</sequence>
<feature type="compositionally biased region" description="Low complexity" evidence="5">
    <location>
        <begin position="35"/>
        <end position="56"/>
    </location>
</feature>
<dbReference type="Proteomes" id="UP000315440">
    <property type="component" value="Unassembled WGS sequence"/>
</dbReference>